<feature type="chain" id="PRO_5040806298" evidence="1">
    <location>
        <begin position="26"/>
        <end position="229"/>
    </location>
</feature>
<keyword evidence="1" id="KW-0732">Signal</keyword>
<keyword evidence="3" id="KW-1185">Reference proteome</keyword>
<reference evidence="2" key="2">
    <citation type="submission" date="2023-01" db="EMBL/GenBank/DDBJ databases">
        <authorList>
            <person name="Sun Q."/>
            <person name="Evtushenko L."/>
        </authorList>
    </citation>
    <scope>NUCLEOTIDE SEQUENCE</scope>
    <source>
        <strain evidence="2">VKM B-1513</strain>
    </source>
</reference>
<dbReference type="AlphaFoldDB" id="A0A9W6IPA0"/>
<dbReference type="EMBL" id="BSFE01000008">
    <property type="protein sequence ID" value="GLK53167.1"/>
    <property type="molecule type" value="Genomic_DNA"/>
</dbReference>
<accession>A0A9W6IPA0</accession>
<dbReference type="Proteomes" id="UP001143486">
    <property type="component" value="Unassembled WGS sequence"/>
</dbReference>
<evidence type="ECO:0000256" key="1">
    <source>
        <dbReference type="SAM" id="SignalP"/>
    </source>
</evidence>
<organism evidence="2 3">
    <name type="scientific">Maricaulis virginensis</name>
    <dbReference type="NCBI Taxonomy" id="144022"/>
    <lineage>
        <taxon>Bacteria</taxon>
        <taxon>Pseudomonadati</taxon>
        <taxon>Pseudomonadota</taxon>
        <taxon>Alphaproteobacteria</taxon>
        <taxon>Maricaulales</taxon>
        <taxon>Maricaulaceae</taxon>
        <taxon>Maricaulis</taxon>
    </lineage>
</organism>
<comment type="caution">
    <text evidence="2">The sequence shown here is derived from an EMBL/GenBank/DDBJ whole genome shotgun (WGS) entry which is preliminary data.</text>
</comment>
<proteinExistence type="predicted"/>
<sequence length="229" mass="24336">MRDRVFPRTARARMALALLTGLALAACGTPRQVRDLSTTQLATLTAMETAVGAQGQALVRHADQLRQQRKARFEAELACADARFYVAAGVLSPASDDHCDNPSDGPGGATLDDETARWSIEQHNLGRAGILANIAALDTLHARIVAKSAELDALMDEVVAAQALLNTHIQTPTALERITGRIVDADTIAALTERLARIRAEAGSTADDIQALLDSMVAPNPAREVTPDD</sequence>
<gene>
    <name evidence="2" type="ORF">GCM10017621_26750</name>
</gene>
<evidence type="ECO:0000313" key="3">
    <source>
        <dbReference type="Proteomes" id="UP001143486"/>
    </source>
</evidence>
<dbReference type="PROSITE" id="PS51257">
    <property type="entry name" value="PROKAR_LIPOPROTEIN"/>
    <property type="match status" value="1"/>
</dbReference>
<feature type="signal peptide" evidence="1">
    <location>
        <begin position="1"/>
        <end position="25"/>
    </location>
</feature>
<protein>
    <submittedName>
        <fullName evidence="2">Uncharacterized protein</fullName>
    </submittedName>
</protein>
<reference evidence="2" key="1">
    <citation type="journal article" date="2014" name="Int. J. Syst. Evol. Microbiol.">
        <title>Complete genome sequence of Corynebacterium casei LMG S-19264T (=DSM 44701T), isolated from a smear-ripened cheese.</title>
        <authorList>
            <consortium name="US DOE Joint Genome Institute (JGI-PGF)"/>
            <person name="Walter F."/>
            <person name="Albersmeier A."/>
            <person name="Kalinowski J."/>
            <person name="Ruckert C."/>
        </authorList>
    </citation>
    <scope>NUCLEOTIDE SEQUENCE</scope>
    <source>
        <strain evidence="2">VKM B-1513</strain>
    </source>
</reference>
<dbReference type="RefSeq" id="WP_271187524.1">
    <property type="nucleotide sequence ID" value="NZ_BSFE01000008.1"/>
</dbReference>
<name>A0A9W6IPA0_9PROT</name>
<evidence type="ECO:0000313" key="2">
    <source>
        <dbReference type="EMBL" id="GLK53167.1"/>
    </source>
</evidence>